<dbReference type="PRINTS" id="PR00080">
    <property type="entry name" value="SDRFAMILY"/>
</dbReference>
<dbReference type="PANTHER" id="PTHR42879:SF2">
    <property type="entry name" value="3-OXOACYL-[ACYL-CARRIER-PROTEIN] REDUCTASE FABG"/>
    <property type="match status" value="1"/>
</dbReference>
<name>A0A1V2I616_9ACTN</name>
<protein>
    <submittedName>
        <fullName evidence="3">Oxidoreductase</fullName>
    </submittedName>
</protein>
<comment type="caution">
    <text evidence="3">The sequence shown here is derived from an EMBL/GenBank/DDBJ whole genome shotgun (WGS) entry which is preliminary data.</text>
</comment>
<dbReference type="InterPro" id="IPR050259">
    <property type="entry name" value="SDR"/>
</dbReference>
<gene>
    <name evidence="3" type="ORF">BL253_24480</name>
</gene>
<dbReference type="FunFam" id="3.40.50.720:FF:000084">
    <property type="entry name" value="Short-chain dehydrogenase reductase"/>
    <property type="match status" value="1"/>
</dbReference>
<evidence type="ECO:0000256" key="1">
    <source>
        <dbReference type="ARBA" id="ARBA00006484"/>
    </source>
</evidence>
<organism evidence="3 4">
    <name type="scientific">Pseudofrankia asymbiotica</name>
    <dbReference type="NCBI Taxonomy" id="1834516"/>
    <lineage>
        <taxon>Bacteria</taxon>
        <taxon>Bacillati</taxon>
        <taxon>Actinomycetota</taxon>
        <taxon>Actinomycetes</taxon>
        <taxon>Frankiales</taxon>
        <taxon>Frankiaceae</taxon>
        <taxon>Pseudofrankia</taxon>
    </lineage>
</organism>
<dbReference type="PRINTS" id="PR00081">
    <property type="entry name" value="GDHRDH"/>
</dbReference>
<dbReference type="InterPro" id="IPR020904">
    <property type="entry name" value="Sc_DH/Rdtase_CS"/>
</dbReference>
<dbReference type="InterPro" id="IPR036291">
    <property type="entry name" value="NAD(P)-bd_dom_sf"/>
</dbReference>
<dbReference type="GO" id="GO:0032787">
    <property type="term" value="P:monocarboxylic acid metabolic process"/>
    <property type="evidence" value="ECO:0007669"/>
    <property type="project" value="UniProtKB-ARBA"/>
</dbReference>
<dbReference type="Proteomes" id="UP000188929">
    <property type="component" value="Unassembled WGS sequence"/>
</dbReference>
<evidence type="ECO:0000256" key="2">
    <source>
        <dbReference type="ARBA" id="ARBA00023002"/>
    </source>
</evidence>
<dbReference type="AlphaFoldDB" id="A0A1V2I616"/>
<dbReference type="PANTHER" id="PTHR42879">
    <property type="entry name" value="3-OXOACYL-(ACYL-CARRIER-PROTEIN) REDUCTASE"/>
    <property type="match status" value="1"/>
</dbReference>
<keyword evidence="2" id="KW-0560">Oxidoreductase</keyword>
<reference evidence="4" key="1">
    <citation type="submission" date="2016-10" db="EMBL/GenBank/DDBJ databases">
        <title>Frankia sp. NRRL B-16386 Genome sequencing.</title>
        <authorList>
            <person name="Ghodhbane-Gtari F."/>
            <person name="Swanson E."/>
            <person name="Gueddou A."/>
            <person name="Hezbri K."/>
            <person name="Ktari K."/>
            <person name="Nouioui I."/>
            <person name="Morris K."/>
            <person name="Simpson S."/>
            <person name="Abebe-Akele F."/>
            <person name="Thomas K."/>
            <person name="Gtari M."/>
            <person name="Tisa L.S."/>
        </authorList>
    </citation>
    <scope>NUCLEOTIDE SEQUENCE [LARGE SCALE GENOMIC DNA]</scope>
    <source>
        <strain evidence="4">NRRL B-16386</strain>
    </source>
</reference>
<accession>A0A1V2I616</accession>
<evidence type="ECO:0000313" key="4">
    <source>
        <dbReference type="Proteomes" id="UP000188929"/>
    </source>
</evidence>
<dbReference type="SUPFAM" id="SSF51735">
    <property type="entry name" value="NAD(P)-binding Rossmann-fold domains"/>
    <property type="match status" value="1"/>
</dbReference>
<dbReference type="RefSeq" id="WP_076819556.1">
    <property type="nucleotide sequence ID" value="NZ_MOMC01000050.1"/>
</dbReference>
<dbReference type="PROSITE" id="PS00061">
    <property type="entry name" value="ADH_SHORT"/>
    <property type="match status" value="1"/>
</dbReference>
<proteinExistence type="inferred from homology"/>
<dbReference type="InterPro" id="IPR002347">
    <property type="entry name" value="SDR_fam"/>
</dbReference>
<dbReference type="GO" id="GO:0016491">
    <property type="term" value="F:oxidoreductase activity"/>
    <property type="evidence" value="ECO:0007669"/>
    <property type="project" value="UniProtKB-KW"/>
</dbReference>
<dbReference type="EMBL" id="MOMC01000050">
    <property type="protein sequence ID" value="ONH26603.1"/>
    <property type="molecule type" value="Genomic_DNA"/>
</dbReference>
<dbReference type="Pfam" id="PF13561">
    <property type="entry name" value="adh_short_C2"/>
    <property type="match status" value="1"/>
</dbReference>
<dbReference type="CDD" id="cd05233">
    <property type="entry name" value="SDR_c"/>
    <property type="match status" value="1"/>
</dbReference>
<keyword evidence="4" id="KW-1185">Reference proteome</keyword>
<sequence>MTGPTGRLAGRVAIVTGAGEGIGRGIARCFLREGAKVVIAEYDEPLGKATAAELVSDVGGDVRFVLTDVSDRAQVIAAVTAAKDEFGTVDVLVNNAWSGGGLARAELKTDAQLDHALRVGFYGPFWAMQAVFPLMKAQGWGRVVNICSLNGVNAHVGSLDYNAAKEALRTLTRTAAREWAPYGVVANVICPAARSAAFERLARQDPALLAGAAAMNPMGRLGDPEADIGGVAVFLASEDARYLTGNTLFVDGGSHINGVSWAPELPEA</sequence>
<dbReference type="STRING" id="1834516.BL253_24480"/>
<dbReference type="OrthoDB" id="4380821at2"/>
<dbReference type="Gene3D" id="3.40.50.720">
    <property type="entry name" value="NAD(P)-binding Rossmann-like Domain"/>
    <property type="match status" value="1"/>
</dbReference>
<comment type="similarity">
    <text evidence="1">Belongs to the short-chain dehydrogenases/reductases (SDR) family.</text>
</comment>
<evidence type="ECO:0000313" key="3">
    <source>
        <dbReference type="EMBL" id="ONH26603.1"/>
    </source>
</evidence>